<proteinExistence type="predicted"/>
<protein>
    <submittedName>
        <fullName evidence="1">Uncharacterized protein</fullName>
    </submittedName>
</protein>
<accession>A0A0B7A3Z5</accession>
<dbReference type="AlphaFoldDB" id="A0A0B7A3Z5"/>
<dbReference type="EMBL" id="HACG01028492">
    <property type="protein sequence ID" value="CEK75357.1"/>
    <property type="molecule type" value="Transcribed_RNA"/>
</dbReference>
<name>A0A0B7A3Z5_9EUPU</name>
<reference evidence="1" key="1">
    <citation type="submission" date="2014-12" db="EMBL/GenBank/DDBJ databases">
        <title>Insight into the proteome of Arion vulgaris.</title>
        <authorList>
            <person name="Aradska J."/>
            <person name="Bulat T."/>
            <person name="Smidak R."/>
            <person name="Sarate P."/>
            <person name="Gangsoo J."/>
            <person name="Sialana F."/>
            <person name="Bilban M."/>
            <person name="Lubec G."/>
        </authorList>
    </citation>
    <scope>NUCLEOTIDE SEQUENCE</scope>
    <source>
        <tissue evidence="1">Skin</tissue>
    </source>
</reference>
<organism evidence="1">
    <name type="scientific">Arion vulgaris</name>
    <dbReference type="NCBI Taxonomy" id="1028688"/>
    <lineage>
        <taxon>Eukaryota</taxon>
        <taxon>Metazoa</taxon>
        <taxon>Spiralia</taxon>
        <taxon>Lophotrochozoa</taxon>
        <taxon>Mollusca</taxon>
        <taxon>Gastropoda</taxon>
        <taxon>Heterobranchia</taxon>
        <taxon>Euthyneura</taxon>
        <taxon>Panpulmonata</taxon>
        <taxon>Eupulmonata</taxon>
        <taxon>Stylommatophora</taxon>
        <taxon>Helicina</taxon>
        <taxon>Arionoidea</taxon>
        <taxon>Arionidae</taxon>
        <taxon>Arion</taxon>
    </lineage>
</organism>
<evidence type="ECO:0000313" key="1">
    <source>
        <dbReference type="EMBL" id="CEK75357.1"/>
    </source>
</evidence>
<feature type="non-terminal residue" evidence="1">
    <location>
        <position position="51"/>
    </location>
</feature>
<sequence>MITTPAVGSADVLYVIFLHLIEVGGFVCLSDPSGYVDGSLTPGKSNQAEQT</sequence>
<gene>
    <name evidence="1" type="primary">ORF95151</name>
</gene>